<dbReference type="AlphaFoldDB" id="A0A2T9XZU3"/>
<feature type="compositionally biased region" description="Low complexity" evidence="3">
    <location>
        <begin position="310"/>
        <end position="320"/>
    </location>
</feature>
<dbReference type="Proteomes" id="UP000245699">
    <property type="component" value="Unassembled WGS sequence"/>
</dbReference>
<evidence type="ECO:0000256" key="1">
    <source>
        <dbReference type="ARBA" id="ARBA00007664"/>
    </source>
</evidence>
<dbReference type="SUPFAM" id="SSF50494">
    <property type="entry name" value="Trypsin-like serine proteases"/>
    <property type="match status" value="1"/>
</dbReference>
<dbReference type="SMART" id="SM00020">
    <property type="entry name" value="Tryp_SPc"/>
    <property type="match status" value="1"/>
</dbReference>
<dbReference type="InterPro" id="IPR009003">
    <property type="entry name" value="Peptidase_S1_PA"/>
</dbReference>
<protein>
    <recommendedName>
        <fullName evidence="5">Peptidase S1 domain-containing protein</fullName>
    </recommendedName>
</protein>
<evidence type="ECO:0000259" key="5">
    <source>
        <dbReference type="PROSITE" id="PS50240"/>
    </source>
</evidence>
<dbReference type="STRING" id="61424.A0A2T9XZU3"/>
<organism evidence="6 7">
    <name type="scientific">Furculomyces boomerangus</name>
    <dbReference type="NCBI Taxonomy" id="61424"/>
    <lineage>
        <taxon>Eukaryota</taxon>
        <taxon>Fungi</taxon>
        <taxon>Fungi incertae sedis</taxon>
        <taxon>Zoopagomycota</taxon>
        <taxon>Kickxellomycotina</taxon>
        <taxon>Harpellomycetes</taxon>
        <taxon>Harpellales</taxon>
        <taxon>Harpellaceae</taxon>
        <taxon>Furculomyces</taxon>
    </lineage>
</organism>
<comment type="similarity">
    <text evidence="1">Belongs to the peptidase S1 family.</text>
</comment>
<name>A0A2T9XZU3_9FUNG</name>
<dbReference type="InterPro" id="IPR001314">
    <property type="entry name" value="Peptidase_S1A"/>
</dbReference>
<gene>
    <name evidence="6" type="ORF">BB559_006934</name>
</gene>
<dbReference type="PROSITE" id="PS50240">
    <property type="entry name" value="TRYPSIN_DOM"/>
    <property type="match status" value="1"/>
</dbReference>
<dbReference type="Gene3D" id="2.40.10.10">
    <property type="entry name" value="Trypsin-like serine proteases"/>
    <property type="match status" value="1"/>
</dbReference>
<dbReference type="PROSITE" id="PS00134">
    <property type="entry name" value="TRYPSIN_HIS"/>
    <property type="match status" value="1"/>
</dbReference>
<comment type="caution">
    <text evidence="6">The sequence shown here is derived from an EMBL/GenBank/DDBJ whole genome shotgun (WGS) entry which is preliminary data.</text>
</comment>
<reference evidence="6 7" key="1">
    <citation type="journal article" date="2018" name="MBio">
        <title>Comparative Genomics Reveals the Core Gene Toolbox for the Fungus-Insect Symbiosis.</title>
        <authorList>
            <person name="Wang Y."/>
            <person name="Stata M."/>
            <person name="Wang W."/>
            <person name="Stajich J.E."/>
            <person name="White M.M."/>
            <person name="Moncalvo J.M."/>
        </authorList>
    </citation>
    <scope>NUCLEOTIDE SEQUENCE [LARGE SCALE GENOMIC DNA]</scope>
    <source>
        <strain evidence="6 7">AUS-77-4</strain>
    </source>
</reference>
<evidence type="ECO:0000256" key="4">
    <source>
        <dbReference type="SAM" id="SignalP"/>
    </source>
</evidence>
<keyword evidence="4" id="KW-0732">Signal</keyword>
<evidence type="ECO:0000256" key="3">
    <source>
        <dbReference type="SAM" id="MobiDB-lite"/>
    </source>
</evidence>
<feature type="domain" description="Peptidase S1" evidence="5">
    <location>
        <begin position="48"/>
        <end position="292"/>
    </location>
</feature>
<dbReference type="PANTHER" id="PTHR24276:SF91">
    <property type="entry name" value="AT26814P-RELATED"/>
    <property type="match status" value="1"/>
</dbReference>
<accession>A0A2T9XZU3</accession>
<dbReference type="InterPro" id="IPR001254">
    <property type="entry name" value="Trypsin_dom"/>
</dbReference>
<evidence type="ECO:0000256" key="2">
    <source>
        <dbReference type="ARBA" id="ARBA00023157"/>
    </source>
</evidence>
<sequence>MNFILGLLLLFSILQAVHTYDHRIPKITNIKVLAENTARISKRTSNKILNGVKAEFSEYSSAASLYIDAKTSGSVCTGTFISKKVVLTAAHCVYNKKTGKALAQNVFVSGGTKFNFEKSSNIYSAQKILVYPSYDASTYANDIALIFLQNIPQKTPYTFAKLYNVPITDNTLVEAAGWGATNNNPASGGSEVLMVVPLHISSSKECNENYPLWKSNSGKTICTIIQNGQDTCLGGSGGPLYFTGNSSKPIVGITSFGAAPENSRNTDCGVSGYTGYYTNVQYYIDWISKNTQIDEKDLVFDTNLIASPTLDSSSKSQSTSANQPTPETQYTSRTQPTSGTQYKTTSQSSFKSQGSTTKTGLSATLFFTHKLDFIVVV</sequence>
<dbReference type="EMBL" id="MBFT01001069">
    <property type="protein sequence ID" value="PVU85554.1"/>
    <property type="molecule type" value="Genomic_DNA"/>
</dbReference>
<dbReference type="GO" id="GO:0006508">
    <property type="term" value="P:proteolysis"/>
    <property type="evidence" value="ECO:0007669"/>
    <property type="project" value="InterPro"/>
</dbReference>
<dbReference type="PRINTS" id="PR00722">
    <property type="entry name" value="CHYMOTRYPSIN"/>
</dbReference>
<proteinExistence type="inferred from homology"/>
<feature type="chain" id="PRO_5015519155" description="Peptidase S1 domain-containing protein" evidence="4">
    <location>
        <begin position="20"/>
        <end position="377"/>
    </location>
</feature>
<dbReference type="Pfam" id="PF00089">
    <property type="entry name" value="Trypsin"/>
    <property type="match status" value="1"/>
</dbReference>
<dbReference type="PANTHER" id="PTHR24276">
    <property type="entry name" value="POLYSERASE-RELATED"/>
    <property type="match status" value="1"/>
</dbReference>
<keyword evidence="7" id="KW-1185">Reference proteome</keyword>
<dbReference type="CDD" id="cd00190">
    <property type="entry name" value="Tryp_SPc"/>
    <property type="match status" value="1"/>
</dbReference>
<dbReference type="InterPro" id="IPR043504">
    <property type="entry name" value="Peptidase_S1_PA_chymotrypsin"/>
</dbReference>
<evidence type="ECO:0000313" key="6">
    <source>
        <dbReference type="EMBL" id="PVU85554.1"/>
    </source>
</evidence>
<dbReference type="InterPro" id="IPR018114">
    <property type="entry name" value="TRYPSIN_HIS"/>
</dbReference>
<feature type="signal peptide" evidence="4">
    <location>
        <begin position="1"/>
        <end position="19"/>
    </location>
</feature>
<keyword evidence="2" id="KW-1015">Disulfide bond</keyword>
<feature type="compositionally biased region" description="Polar residues" evidence="3">
    <location>
        <begin position="321"/>
        <end position="356"/>
    </location>
</feature>
<feature type="region of interest" description="Disordered" evidence="3">
    <location>
        <begin position="310"/>
        <end position="356"/>
    </location>
</feature>
<dbReference type="InterPro" id="IPR050430">
    <property type="entry name" value="Peptidase_S1"/>
</dbReference>
<dbReference type="GO" id="GO:0004252">
    <property type="term" value="F:serine-type endopeptidase activity"/>
    <property type="evidence" value="ECO:0007669"/>
    <property type="project" value="InterPro"/>
</dbReference>
<evidence type="ECO:0000313" key="7">
    <source>
        <dbReference type="Proteomes" id="UP000245699"/>
    </source>
</evidence>
<dbReference type="OrthoDB" id="6380398at2759"/>